<feature type="binding site" evidence="17">
    <location>
        <position position="96"/>
    </location>
    <ligand>
        <name>1D-myo-inositol 1,3,4-trisphosphate</name>
        <dbReference type="ChEBI" id="CHEBI:58414"/>
    </ligand>
</feature>
<dbReference type="InterPro" id="IPR040464">
    <property type="entry name" value="InsP(3)kin_ATP-grasp"/>
</dbReference>
<keyword evidence="8 16" id="KW-0460">Magnesium</keyword>
<comment type="subunit">
    <text evidence="16">Monomer.</text>
</comment>
<dbReference type="PROSITE" id="PS50975">
    <property type="entry name" value="ATP_GRASP"/>
    <property type="match status" value="1"/>
</dbReference>
<evidence type="ECO:0000256" key="14">
    <source>
        <dbReference type="ARBA" id="ARBA00047728"/>
    </source>
</evidence>
<dbReference type="InterPro" id="IPR041429">
    <property type="entry name" value="ITPK1_N"/>
</dbReference>
<feature type="binding site" evidence="17">
    <location>
        <position position="55"/>
    </location>
    <ligand>
        <name>1D-myo-inositol 1,3,4-trisphosphate</name>
        <dbReference type="ChEBI" id="CHEBI:58414"/>
    </ligand>
</feature>
<dbReference type="GO" id="GO:0016853">
    <property type="term" value="F:isomerase activity"/>
    <property type="evidence" value="ECO:0007669"/>
    <property type="project" value="UniProtKB-KW"/>
</dbReference>
<evidence type="ECO:0000256" key="4">
    <source>
        <dbReference type="ARBA" id="ARBA00022723"/>
    </source>
</evidence>
<feature type="binding site" evidence="18">
    <location>
        <position position="317"/>
    </location>
    <ligand>
        <name>Mg(2+)</name>
        <dbReference type="ChEBI" id="CHEBI:18420"/>
        <label>1</label>
    </ligand>
</feature>
<dbReference type="PANTHER" id="PTHR14217">
    <property type="entry name" value="INOSITOL-TETRAKISPHOSPHATE 1-KINASE"/>
    <property type="match status" value="1"/>
</dbReference>
<comment type="caution">
    <text evidence="21">The sequence shown here is derived from an EMBL/GenBank/DDBJ whole genome shotgun (WGS) entry which is preliminary data.</text>
</comment>
<dbReference type="GO" id="GO:0052726">
    <property type="term" value="F:inositol-1,3,4-trisphosphate 5-kinase activity"/>
    <property type="evidence" value="ECO:0007669"/>
    <property type="project" value="InterPro"/>
</dbReference>
<comment type="catalytic activity">
    <reaction evidence="10">
        <text>1D-myo-inositol 1,3,4-trisphosphate + ATP = 1D-myo-inositol 1,3,4,5-tetrakisphosphate + ADP + H(+)</text>
        <dbReference type="Rhea" id="RHEA:13253"/>
        <dbReference type="ChEBI" id="CHEBI:15378"/>
        <dbReference type="ChEBI" id="CHEBI:30616"/>
        <dbReference type="ChEBI" id="CHEBI:57895"/>
        <dbReference type="ChEBI" id="CHEBI:58414"/>
        <dbReference type="ChEBI" id="CHEBI:456216"/>
        <dbReference type="EC" id="2.7.1.159"/>
    </reaction>
    <physiologicalReaction direction="left-to-right" evidence="10">
        <dbReference type="Rhea" id="RHEA:13254"/>
    </physiologicalReaction>
    <physiologicalReaction direction="right-to-left" evidence="10">
        <dbReference type="Rhea" id="RHEA:13255"/>
    </physiologicalReaction>
</comment>
<feature type="binding site" evidence="17">
    <location>
        <position position="250"/>
    </location>
    <ligand>
        <name>ATP</name>
        <dbReference type="ChEBI" id="CHEBI:30616"/>
    </ligand>
</feature>
<dbReference type="AlphaFoldDB" id="A0AAV6G3P0"/>
<evidence type="ECO:0000256" key="2">
    <source>
        <dbReference type="ARBA" id="ARBA00014968"/>
    </source>
</evidence>
<reference evidence="21" key="1">
    <citation type="submission" date="2020-10" db="EMBL/GenBank/DDBJ databases">
        <title>Chromosome-scale genome assembly of the Allis shad, Alosa alosa.</title>
        <authorList>
            <person name="Margot Z."/>
            <person name="Christophe K."/>
            <person name="Cabau C."/>
            <person name="Louis A."/>
            <person name="Berthelot C."/>
            <person name="Parey E."/>
            <person name="Roest Crollius H."/>
            <person name="Montfort J."/>
            <person name="Robinson-Rechavi M."/>
            <person name="Bucao C."/>
            <person name="Bouchez O."/>
            <person name="Gislard M."/>
            <person name="Lluch J."/>
            <person name="Milhes M."/>
            <person name="Lampietro C."/>
            <person name="Lopez Roques C."/>
            <person name="Donnadieu C."/>
            <person name="Braasch I."/>
            <person name="Desvignes T."/>
            <person name="Postlethwait J."/>
            <person name="Bobe J."/>
            <person name="Guiguen Y."/>
        </authorList>
    </citation>
    <scope>NUCLEOTIDE SEQUENCE</scope>
    <source>
        <strain evidence="21">M-15738</strain>
        <tissue evidence="21">Blood</tissue>
    </source>
</reference>
<dbReference type="PIRSF" id="PIRSF038186">
    <property type="entry name" value="ITPK"/>
    <property type="match status" value="1"/>
</dbReference>
<gene>
    <name evidence="21" type="ORF">AALO_G00205670</name>
</gene>
<evidence type="ECO:0000256" key="3">
    <source>
        <dbReference type="ARBA" id="ARBA00022679"/>
    </source>
</evidence>
<proteinExistence type="inferred from homology"/>
<feature type="region of interest" description="Disordered" evidence="19">
    <location>
        <begin position="360"/>
        <end position="384"/>
    </location>
</feature>
<comment type="similarity">
    <text evidence="1 16">Belongs to the ITPK1 family.</text>
</comment>
<evidence type="ECO:0000256" key="5">
    <source>
        <dbReference type="ARBA" id="ARBA00022741"/>
    </source>
</evidence>
<evidence type="ECO:0000313" key="22">
    <source>
        <dbReference type="Proteomes" id="UP000823561"/>
    </source>
</evidence>
<dbReference type="GO" id="GO:0047325">
    <property type="term" value="F:inositol-3,4,5,6-tetrakisphosphate 1-kinase activity"/>
    <property type="evidence" value="ECO:0007669"/>
    <property type="project" value="UniProtKB-EC"/>
</dbReference>
<dbReference type="GO" id="GO:0005524">
    <property type="term" value="F:ATP binding"/>
    <property type="evidence" value="ECO:0007669"/>
    <property type="project" value="UniProtKB-UniRule"/>
</dbReference>
<comment type="catalytic activity">
    <reaction evidence="11">
        <text>1D-myo-inositol 3,4,6-trisphosphate + ATP = 1D-myo-inositol 1,3,4,6-tetrakisphosphate + ADP + H(+)</text>
        <dbReference type="Rhea" id="RHEA:70287"/>
        <dbReference type="ChEBI" id="CHEBI:15378"/>
        <dbReference type="ChEBI" id="CHEBI:30616"/>
        <dbReference type="ChEBI" id="CHEBI:57660"/>
        <dbReference type="ChEBI" id="CHEBI:189099"/>
        <dbReference type="ChEBI" id="CHEBI:456216"/>
    </reaction>
    <physiologicalReaction direction="left-to-right" evidence="11">
        <dbReference type="Rhea" id="RHEA:70288"/>
    </physiologicalReaction>
    <physiologicalReaction direction="right-to-left" evidence="11">
        <dbReference type="Rhea" id="RHEA:70289"/>
    </physiologicalReaction>
</comment>
<dbReference type="PANTHER" id="PTHR14217:SF1">
    <property type="entry name" value="INOSITOL-TETRAKISPHOSPHATE 1-KINASE"/>
    <property type="match status" value="1"/>
</dbReference>
<feature type="binding site" evidence="17">
    <location>
        <position position="193"/>
    </location>
    <ligand>
        <name>ATP</name>
        <dbReference type="ChEBI" id="CHEBI:30616"/>
    </ligand>
</feature>
<dbReference type="InterPro" id="IPR008656">
    <property type="entry name" value="Inositol_tetrakis-P_1-kinase"/>
</dbReference>
<comment type="catalytic activity">
    <reaction evidence="15">
        <text>1D-myo-inositol 1,3,4-trisphosphate + 1D-myo-inositol 1,3,4,5,6-pentakisphosphate = 1D-myo-inositol 3,4,5,6-tetrakisphosphate + 1D-myo-inositol 1,3,4,6-tetrakisphosphate</text>
        <dbReference type="Rhea" id="RHEA:70263"/>
        <dbReference type="ChEBI" id="CHEBI:57539"/>
        <dbReference type="ChEBI" id="CHEBI:57660"/>
        <dbReference type="ChEBI" id="CHEBI:57733"/>
        <dbReference type="ChEBI" id="CHEBI:58414"/>
    </reaction>
    <physiologicalReaction direction="left-to-right" evidence="15">
        <dbReference type="Rhea" id="RHEA:70264"/>
    </physiologicalReaction>
    <physiologicalReaction direction="right-to-left" evidence="15">
        <dbReference type="Rhea" id="RHEA:70265"/>
    </physiologicalReaction>
</comment>
<comment type="catalytic activity">
    <reaction evidence="13">
        <text>1D-myo-inositol 1,3,4-trisphosphate + ATP = 1D-myo-inositol 1,3,4,6-tetrakisphosphate + ADP + H(+)</text>
        <dbReference type="Rhea" id="RHEA:20940"/>
        <dbReference type="ChEBI" id="CHEBI:15378"/>
        <dbReference type="ChEBI" id="CHEBI:30616"/>
        <dbReference type="ChEBI" id="CHEBI:57660"/>
        <dbReference type="ChEBI" id="CHEBI:58414"/>
        <dbReference type="ChEBI" id="CHEBI:456216"/>
        <dbReference type="EC" id="2.7.1.159"/>
    </reaction>
    <physiologicalReaction direction="left-to-right" evidence="13">
        <dbReference type="Rhea" id="RHEA:20941"/>
    </physiologicalReaction>
    <physiologicalReaction direction="right-to-left" evidence="13">
        <dbReference type="Rhea" id="RHEA:20942"/>
    </physiologicalReaction>
</comment>
<keyword evidence="4 16" id="KW-0479">Metal-binding</keyword>
<evidence type="ECO:0000256" key="17">
    <source>
        <dbReference type="PIRSR" id="PIRSR038186-1"/>
    </source>
</evidence>
<dbReference type="FunFam" id="3.30.470.20:FF:000047">
    <property type="entry name" value="Inositol-tetrakisphosphate 1-kinase 4"/>
    <property type="match status" value="1"/>
</dbReference>
<dbReference type="Gene3D" id="3.40.50.11370">
    <property type="match status" value="1"/>
</dbReference>
<feature type="binding site" evidence="17">
    <location>
        <position position="203"/>
    </location>
    <ligand>
        <name>1D-myo-inositol 1,3,4-trisphosphate</name>
        <dbReference type="ChEBI" id="CHEBI:58414"/>
    </ligand>
</feature>
<feature type="binding site" evidence="17">
    <location>
        <position position="235"/>
    </location>
    <ligand>
        <name>1D-myo-inositol 1,3,4-trisphosphate</name>
        <dbReference type="ChEBI" id="CHEBI:58414"/>
    </ligand>
</feature>
<dbReference type="GO" id="GO:0032957">
    <property type="term" value="P:inositol trisphosphate metabolic process"/>
    <property type="evidence" value="ECO:0007669"/>
    <property type="project" value="InterPro"/>
</dbReference>
<feature type="binding site" evidence="18">
    <location>
        <position position="333"/>
    </location>
    <ligand>
        <name>Mg(2+)</name>
        <dbReference type="ChEBI" id="CHEBI:18420"/>
        <label>2</label>
    </ligand>
</feature>
<organism evidence="21 22">
    <name type="scientific">Alosa alosa</name>
    <name type="common">allis shad</name>
    <dbReference type="NCBI Taxonomy" id="278164"/>
    <lineage>
        <taxon>Eukaryota</taxon>
        <taxon>Metazoa</taxon>
        <taxon>Chordata</taxon>
        <taxon>Craniata</taxon>
        <taxon>Vertebrata</taxon>
        <taxon>Euteleostomi</taxon>
        <taxon>Actinopterygii</taxon>
        <taxon>Neopterygii</taxon>
        <taxon>Teleostei</taxon>
        <taxon>Clupei</taxon>
        <taxon>Clupeiformes</taxon>
        <taxon>Clupeoidei</taxon>
        <taxon>Clupeidae</taxon>
        <taxon>Alosa</taxon>
    </lineage>
</organism>
<dbReference type="Pfam" id="PF17927">
    <property type="entry name" value="Ins134_P3_kin_N"/>
    <property type="match status" value="1"/>
</dbReference>
<evidence type="ECO:0000256" key="6">
    <source>
        <dbReference type="ARBA" id="ARBA00022777"/>
    </source>
</evidence>
<dbReference type="EMBL" id="JADWDJ010000015">
    <property type="protein sequence ID" value="KAG5269749.1"/>
    <property type="molecule type" value="Genomic_DNA"/>
</dbReference>
<evidence type="ECO:0000313" key="21">
    <source>
        <dbReference type="EMBL" id="KAG5269749.1"/>
    </source>
</evidence>
<feature type="binding site" evidence="17">
    <location>
        <position position="337"/>
    </location>
    <ligand>
        <name>1D-myo-inositol 1,3,4-trisphosphate</name>
        <dbReference type="ChEBI" id="CHEBI:58414"/>
    </ligand>
</feature>
<evidence type="ECO:0000256" key="18">
    <source>
        <dbReference type="PIRSR" id="PIRSR038186-2"/>
    </source>
</evidence>
<evidence type="ECO:0000256" key="13">
    <source>
        <dbReference type="ARBA" id="ARBA00033674"/>
    </source>
</evidence>
<dbReference type="GO" id="GO:0000287">
    <property type="term" value="F:magnesium ion binding"/>
    <property type="evidence" value="ECO:0007669"/>
    <property type="project" value="InterPro"/>
</dbReference>
<evidence type="ECO:0000259" key="20">
    <source>
        <dbReference type="PROSITE" id="PS50975"/>
    </source>
</evidence>
<protein>
    <recommendedName>
        <fullName evidence="2 16">Inositol-tetrakisphosphate 1-kinase</fullName>
        <ecNumber evidence="16">2.7.1.134</ecNumber>
    </recommendedName>
</protein>
<keyword evidence="9" id="KW-0413">Isomerase</keyword>
<dbReference type="GO" id="GO:0052725">
    <property type="term" value="F:inositol-1,3,4-trisphosphate 6-kinase activity"/>
    <property type="evidence" value="ECO:0007669"/>
    <property type="project" value="InterPro"/>
</dbReference>
<feature type="binding site" evidence="17">
    <location>
        <position position="142"/>
    </location>
    <ligand>
        <name>ATP</name>
        <dbReference type="ChEBI" id="CHEBI:30616"/>
    </ligand>
</feature>
<dbReference type="GO" id="GO:0005737">
    <property type="term" value="C:cytoplasm"/>
    <property type="evidence" value="ECO:0007669"/>
    <property type="project" value="TreeGrafter"/>
</dbReference>
<accession>A0AAV6G3P0</accession>
<keyword evidence="22" id="KW-1185">Reference proteome</keyword>
<keyword evidence="6 16" id="KW-0418">Kinase</keyword>
<feature type="binding site" evidence="18">
    <location>
        <position position="331"/>
    </location>
    <ligand>
        <name>Mg(2+)</name>
        <dbReference type="ChEBI" id="CHEBI:18420"/>
        <label>2</label>
    </ligand>
</feature>
<feature type="domain" description="ATP-grasp" evidence="20">
    <location>
        <begin position="153"/>
        <end position="360"/>
    </location>
</feature>
<dbReference type="Proteomes" id="UP000823561">
    <property type="component" value="Chromosome 15"/>
</dbReference>
<evidence type="ECO:0000256" key="15">
    <source>
        <dbReference type="ARBA" id="ARBA00049058"/>
    </source>
</evidence>
<feature type="binding site" evidence="17">
    <location>
        <position position="333"/>
    </location>
    <ligand>
        <name>1D-myo-inositol 1,3,4-trisphosphate</name>
        <dbReference type="ChEBI" id="CHEBI:58414"/>
    </ligand>
</feature>
<evidence type="ECO:0000256" key="12">
    <source>
        <dbReference type="ARBA" id="ARBA00033645"/>
    </source>
</evidence>
<evidence type="ECO:0000256" key="9">
    <source>
        <dbReference type="ARBA" id="ARBA00023235"/>
    </source>
</evidence>
<dbReference type="Pfam" id="PF05770">
    <property type="entry name" value="Ins134_P3_kin"/>
    <property type="match status" value="1"/>
</dbReference>
<evidence type="ECO:0000256" key="19">
    <source>
        <dbReference type="SAM" id="MobiDB-lite"/>
    </source>
</evidence>
<evidence type="ECO:0000256" key="1">
    <source>
        <dbReference type="ARBA" id="ARBA00009601"/>
    </source>
</evidence>
<evidence type="ECO:0000256" key="10">
    <source>
        <dbReference type="ARBA" id="ARBA00033609"/>
    </source>
</evidence>
<dbReference type="EC" id="2.7.1.134" evidence="16"/>
<comment type="catalytic activity">
    <reaction evidence="14">
        <text>1D-myo-inositol 1,3,4-trisphosphate + 1D-myo-inositol 1,3,4,5,6-pentakisphosphate = 1D-myo-inositol 3,4,5,6-tetrakisphosphate + 1D-myo-inositol 1,3,4,5-tetrakisphosphate</text>
        <dbReference type="Rhea" id="RHEA:70271"/>
        <dbReference type="ChEBI" id="CHEBI:57539"/>
        <dbReference type="ChEBI" id="CHEBI:57733"/>
        <dbReference type="ChEBI" id="CHEBI:57895"/>
        <dbReference type="ChEBI" id="CHEBI:58414"/>
    </reaction>
    <physiologicalReaction direction="left-to-right" evidence="14">
        <dbReference type="Rhea" id="RHEA:70272"/>
    </physiologicalReaction>
    <physiologicalReaction direction="right-to-left" evidence="14">
        <dbReference type="Rhea" id="RHEA:70273"/>
    </physiologicalReaction>
</comment>
<sequence length="384" mass="42576">MDLTELSIMTAMSPPARDPPPSPPFCFIIPELPKLCSSRNQMASRRVGFCLSEKKIKRMNLSAFADLCAGHGIDVVEINLSQPVASQGPFNVIVHKLSDVIVEAKHDSQSEQLLSNFQSYISAHPQTVLLDPLPAMTQLLDRFVSYRIMSQLQTTLKGRSICCPPYLEINTRDPSVIQSAVRSRQLSYPLICKTRVAHGSRSHEMSLIFSKAGLCDVHPPCVLQSFVNHGAVLHKVFVVGDDHFTVERPSLKNFPPGPCDRSTIFFNSHDVSKPESSSHLTALDDTMPRLPPPSDDAMVALVRQLRAELGMSLFGVDVIVNLHTHTLTIIDINIFPGYEGVPQFFSSLLNYIESIMEKQGPLLPDRSPQPSQHEEQRPTGGYKS</sequence>
<feature type="binding site" evidence="17">
    <location>
        <begin position="224"/>
        <end position="235"/>
    </location>
    <ligand>
        <name>ATP</name>
        <dbReference type="ChEBI" id="CHEBI:30616"/>
    </ligand>
</feature>
<comment type="catalytic activity">
    <reaction evidence="12">
        <text>1D-myo-inositol 3,4,5,6-tetrakisphosphate + ATP = 1D-myo-inositol 1,3,4,5,6-pentakisphosphate + ADP + H(+)</text>
        <dbReference type="Rhea" id="RHEA:12452"/>
        <dbReference type="ChEBI" id="CHEBI:15378"/>
        <dbReference type="ChEBI" id="CHEBI:30616"/>
        <dbReference type="ChEBI" id="CHEBI:57539"/>
        <dbReference type="ChEBI" id="CHEBI:57733"/>
        <dbReference type="ChEBI" id="CHEBI:456216"/>
        <dbReference type="EC" id="2.7.1.134"/>
    </reaction>
    <physiologicalReaction direction="left-to-right" evidence="12">
        <dbReference type="Rhea" id="RHEA:12453"/>
    </physiologicalReaction>
    <physiologicalReaction direction="right-to-left" evidence="12">
        <dbReference type="Rhea" id="RHEA:12454"/>
    </physiologicalReaction>
</comment>
<feature type="binding site" evidence="18">
    <location>
        <position position="331"/>
    </location>
    <ligand>
        <name>Mg(2+)</name>
        <dbReference type="ChEBI" id="CHEBI:18420"/>
        <label>1</label>
    </ligand>
</feature>
<dbReference type="Gene3D" id="3.30.1490.220">
    <property type="match status" value="1"/>
</dbReference>
<keyword evidence="5 16" id="KW-0547">Nucleotide-binding</keyword>
<evidence type="ECO:0000256" key="16">
    <source>
        <dbReference type="PIRNR" id="PIRNR038186"/>
    </source>
</evidence>
<keyword evidence="3 16" id="KW-0808">Transferase</keyword>
<dbReference type="InterPro" id="IPR011761">
    <property type="entry name" value="ATP-grasp"/>
</dbReference>
<dbReference type="SUPFAM" id="SSF56059">
    <property type="entry name" value="Glutathione synthetase ATP-binding domain-like"/>
    <property type="match status" value="1"/>
</dbReference>
<name>A0AAV6G3P0_9TELE</name>
<evidence type="ECO:0000256" key="8">
    <source>
        <dbReference type="ARBA" id="ARBA00022842"/>
    </source>
</evidence>
<comment type="function">
    <text evidence="16">Kinase that can phosphorylate various inositol polyphosphate such as Ins(3,4,5,6)P4 or Ins(1,3,4)P3.</text>
</comment>
<evidence type="ECO:0000256" key="11">
    <source>
        <dbReference type="ARBA" id="ARBA00033624"/>
    </source>
</evidence>
<evidence type="ECO:0000256" key="7">
    <source>
        <dbReference type="ARBA" id="ARBA00022840"/>
    </source>
</evidence>
<keyword evidence="7 16" id="KW-0067">ATP-binding</keyword>
<comment type="cofactor">
    <cofactor evidence="16 18">
        <name>Mg(2+)</name>
        <dbReference type="ChEBI" id="CHEBI:18420"/>
    </cofactor>
    <text evidence="16 18">Binds 2 magnesium ions per subunit.</text>
</comment>